<protein>
    <submittedName>
        <fullName evidence="5">Oxidoreductase, 2OG-Fe(II) oxygenase family</fullName>
    </submittedName>
</protein>
<dbReference type="PANTHER" id="PTHR47990">
    <property type="entry name" value="2-OXOGLUTARATE (2OG) AND FE(II)-DEPENDENT OXYGENASE SUPERFAMILY PROTEIN-RELATED"/>
    <property type="match status" value="1"/>
</dbReference>
<dbReference type="PRINTS" id="PR00682">
    <property type="entry name" value="IPNSYNTHASE"/>
</dbReference>
<feature type="domain" description="Fe2OG dioxygenase" evidence="4">
    <location>
        <begin position="207"/>
        <end position="317"/>
    </location>
</feature>
<evidence type="ECO:0000256" key="1">
    <source>
        <dbReference type="ARBA" id="ARBA00004792"/>
    </source>
</evidence>
<gene>
    <name evidence="5" type="ORF">KY5_4596c</name>
</gene>
<dbReference type="Pfam" id="PF03171">
    <property type="entry name" value="2OG-FeII_Oxy"/>
    <property type="match status" value="1"/>
</dbReference>
<dbReference type="InterPro" id="IPR026992">
    <property type="entry name" value="DIOX_N"/>
</dbReference>
<dbReference type="Pfam" id="PF14226">
    <property type="entry name" value="DIOX_N"/>
    <property type="match status" value="1"/>
</dbReference>
<keyword evidence="6" id="KW-1185">Reference proteome</keyword>
<evidence type="ECO:0000313" key="6">
    <source>
        <dbReference type="Proteomes" id="UP000221011"/>
    </source>
</evidence>
<dbReference type="InterPro" id="IPR005123">
    <property type="entry name" value="Oxoglu/Fe-dep_dioxygenase_dom"/>
</dbReference>
<evidence type="ECO:0000259" key="4">
    <source>
        <dbReference type="PROSITE" id="PS51471"/>
    </source>
</evidence>
<dbReference type="InterPro" id="IPR050231">
    <property type="entry name" value="Iron_ascorbate_oxido_reductase"/>
</dbReference>
<dbReference type="GO" id="GO:0046872">
    <property type="term" value="F:metal ion binding"/>
    <property type="evidence" value="ECO:0007669"/>
    <property type="project" value="UniProtKB-KW"/>
</dbReference>
<dbReference type="SUPFAM" id="SSF51197">
    <property type="entry name" value="Clavaminate synthase-like"/>
    <property type="match status" value="1"/>
</dbReference>
<dbReference type="KEGG" id="sfk:KY5_4596c"/>
<dbReference type="InterPro" id="IPR027443">
    <property type="entry name" value="IPNS-like_sf"/>
</dbReference>
<dbReference type="Proteomes" id="UP000221011">
    <property type="component" value="Chromosome"/>
</dbReference>
<evidence type="ECO:0000256" key="3">
    <source>
        <dbReference type="RuleBase" id="RU003682"/>
    </source>
</evidence>
<accession>A0A291QDR4</accession>
<proteinExistence type="inferred from homology"/>
<dbReference type="AlphaFoldDB" id="A0A291QDR4"/>
<evidence type="ECO:0000256" key="2">
    <source>
        <dbReference type="ARBA" id="ARBA00023194"/>
    </source>
</evidence>
<keyword evidence="3" id="KW-0560">Oxidoreductase</keyword>
<comment type="similarity">
    <text evidence="3">Belongs to the iron/ascorbate-dependent oxidoreductase family.</text>
</comment>
<dbReference type="InterPro" id="IPR044861">
    <property type="entry name" value="IPNS-like_FE2OG_OXY"/>
</dbReference>
<dbReference type="PROSITE" id="PS51471">
    <property type="entry name" value="FE2OG_OXY"/>
    <property type="match status" value="1"/>
</dbReference>
<keyword evidence="3" id="KW-0479">Metal-binding</keyword>
<dbReference type="Gene3D" id="2.60.120.330">
    <property type="entry name" value="B-lactam Antibiotic, Isopenicillin N Synthase, Chain"/>
    <property type="match status" value="1"/>
</dbReference>
<organism evidence="5 6">
    <name type="scientific">Streptomyces formicae</name>
    <dbReference type="NCBI Taxonomy" id="1616117"/>
    <lineage>
        <taxon>Bacteria</taxon>
        <taxon>Bacillati</taxon>
        <taxon>Actinomycetota</taxon>
        <taxon>Actinomycetes</taxon>
        <taxon>Kitasatosporales</taxon>
        <taxon>Streptomycetaceae</taxon>
        <taxon>Streptomyces</taxon>
    </lineage>
</organism>
<keyword evidence="2" id="KW-0045">Antibiotic biosynthesis</keyword>
<dbReference type="EMBL" id="CP022685">
    <property type="protein sequence ID" value="ATL29614.1"/>
    <property type="molecule type" value="Genomic_DNA"/>
</dbReference>
<comment type="pathway">
    <text evidence="1">Antibiotic biosynthesis.</text>
</comment>
<reference evidence="5 6" key="1">
    <citation type="submission" date="2017-08" db="EMBL/GenBank/DDBJ databases">
        <title>Complete Genome Sequence of Streptomyces formicae KY5, the formicamycin producer.</title>
        <authorList>
            <person name="Holmes N.A."/>
            <person name="Devine R."/>
            <person name="Qin Z."/>
            <person name="Seipke R.F."/>
            <person name="Wilkinson B."/>
            <person name="Hutchings M.I."/>
        </authorList>
    </citation>
    <scope>NUCLEOTIDE SEQUENCE [LARGE SCALE GENOMIC DNA]</scope>
    <source>
        <strain evidence="5 6">KY5</strain>
    </source>
</reference>
<sequence>MLVHALVGRSADGAIGPVDEGWQGACVGTMSGMSSASRIPTVDLRPWLSGDPEARARTARVVDGALRSAGFLLVTGHGVDPALRATIRESARGFFRLPDEVKRAYAVRVGGRGWLGPGAEANSYAEGTAAPPDLKESLSFAADEPTGDPVVDAEWFAPNAWPSQTPGLRGPVEAYLRQMRSLSDLLLELLGVALGEGEDFFTRHTGHPTWGFNINWYPGTEVVGVPEPGQFRIGAHTDFGTVTVLDRQAGRGGLQVFTEEGGWEDAPFDPDAFTVNIGDLMARWTDGRWQSGRHRVLPPPAELPAEELMSLVYFYECDPGTDVRGVDSHVYLRGQLDAIAVTEDGE</sequence>
<name>A0A291QDR4_9ACTN</name>
<keyword evidence="3" id="KW-0408">Iron</keyword>
<dbReference type="GO" id="GO:0017000">
    <property type="term" value="P:antibiotic biosynthetic process"/>
    <property type="evidence" value="ECO:0007669"/>
    <property type="project" value="UniProtKB-KW"/>
</dbReference>
<dbReference type="GO" id="GO:0016491">
    <property type="term" value="F:oxidoreductase activity"/>
    <property type="evidence" value="ECO:0007669"/>
    <property type="project" value="UniProtKB-KW"/>
</dbReference>
<evidence type="ECO:0000313" key="5">
    <source>
        <dbReference type="EMBL" id="ATL29614.1"/>
    </source>
</evidence>